<protein>
    <submittedName>
        <fullName evidence="1">Uncharacterized protein</fullName>
    </submittedName>
</protein>
<dbReference type="EMBL" id="GU474945">
    <property type="protein sequence ID" value="ADI20639.1"/>
    <property type="molecule type" value="Genomic_DNA"/>
</dbReference>
<evidence type="ECO:0000313" key="1">
    <source>
        <dbReference type="EMBL" id="ADI20639.1"/>
    </source>
</evidence>
<organism evidence="1">
    <name type="scientific">uncultured gamma proteobacterium EF100_93H11</name>
    <dbReference type="NCBI Taxonomy" id="710976"/>
    <lineage>
        <taxon>Bacteria</taxon>
        <taxon>Pseudomonadati</taxon>
        <taxon>Pseudomonadota</taxon>
        <taxon>Gammaproteobacteria</taxon>
        <taxon>environmental samples</taxon>
    </lineage>
</organism>
<reference evidence="1" key="1">
    <citation type="journal article" date="2011" name="Environ. Microbiol.">
        <title>Time-series analyses of Monterey Bay coastal microbial picoplankton using a 'genome proxy' microarray.</title>
        <authorList>
            <person name="Rich V.I."/>
            <person name="Pham V.D."/>
            <person name="Eppley J."/>
            <person name="Shi Y."/>
            <person name="DeLong E.F."/>
        </authorList>
    </citation>
    <scope>NUCLEOTIDE SEQUENCE</scope>
</reference>
<name>E0Y1U8_9GAMM</name>
<accession>E0Y1U8</accession>
<dbReference type="AlphaFoldDB" id="E0Y1U8"/>
<dbReference type="Gene3D" id="2.70.70.10">
    <property type="entry name" value="Glucose Permease (Domain IIA)"/>
    <property type="match status" value="1"/>
</dbReference>
<dbReference type="InterPro" id="IPR011055">
    <property type="entry name" value="Dup_hybrid_motif"/>
</dbReference>
<sequence>MATAAGKVVQIGTKGAYGRLVTLQHGKTYQTGLCPLVTGG</sequence>
<proteinExistence type="predicted"/>
<dbReference type="SUPFAM" id="SSF51261">
    <property type="entry name" value="Duplicated hybrid motif"/>
    <property type="match status" value="1"/>
</dbReference>